<evidence type="ECO:0000313" key="6">
    <source>
        <dbReference type="EMBL" id="MDP9900054.1"/>
    </source>
</evidence>
<dbReference type="InterPro" id="IPR006118">
    <property type="entry name" value="Recombinase_CS"/>
</dbReference>
<dbReference type="PANTHER" id="PTHR30461:SF2">
    <property type="entry name" value="SERINE RECOMBINASE PINE-RELATED"/>
    <property type="match status" value="1"/>
</dbReference>
<dbReference type="CDD" id="cd03768">
    <property type="entry name" value="SR_ResInv"/>
    <property type="match status" value="1"/>
</dbReference>
<keyword evidence="3" id="KW-0233">DNA recombination</keyword>
<evidence type="ECO:0000256" key="3">
    <source>
        <dbReference type="ARBA" id="ARBA00023172"/>
    </source>
</evidence>
<keyword evidence="1" id="KW-0229">DNA integration</keyword>
<dbReference type="PROSITE" id="PS00397">
    <property type="entry name" value="RECOMBINASES_1"/>
    <property type="match status" value="1"/>
</dbReference>
<dbReference type="RefSeq" id="WP_307689859.1">
    <property type="nucleotide sequence ID" value="NZ_JAUSRO010000006.1"/>
</dbReference>
<dbReference type="SMART" id="SM00857">
    <property type="entry name" value="Resolvase"/>
    <property type="match status" value="1"/>
</dbReference>
<dbReference type="InterPro" id="IPR050639">
    <property type="entry name" value="SSR_resolvase"/>
</dbReference>
<proteinExistence type="predicted"/>
<evidence type="ECO:0000256" key="1">
    <source>
        <dbReference type="ARBA" id="ARBA00022908"/>
    </source>
</evidence>
<keyword evidence="2" id="KW-0238">DNA-binding</keyword>
<dbReference type="Pfam" id="PF00239">
    <property type="entry name" value="Resolvase"/>
    <property type="match status" value="1"/>
</dbReference>
<feature type="domain" description="Resolvase/invertase-type recombinase catalytic" evidence="5">
    <location>
        <begin position="15"/>
        <end position="149"/>
    </location>
</feature>
<protein>
    <submittedName>
        <fullName evidence="6">DNA invertase Pin-like site-specific DNA recombinase</fullName>
    </submittedName>
</protein>
<keyword evidence="7" id="KW-1185">Reference proteome</keyword>
<organism evidence="6 7">
    <name type="scientific">Variovorax ginsengisoli</name>
    <dbReference type="NCBI Taxonomy" id="363844"/>
    <lineage>
        <taxon>Bacteria</taxon>
        <taxon>Pseudomonadati</taxon>
        <taxon>Pseudomonadota</taxon>
        <taxon>Betaproteobacteria</taxon>
        <taxon>Burkholderiales</taxon>
        <taxon>Comamonadaceae</taxon>
        <taxon>Variovorax</taxon>
    </lineage>
</organism>
<evidence type="ECO:0000256" key="4">
    <source>
        <dbReference type="PROSITE-ProRule" id="PRU10137"/>
    </source>
</evidence>
<reference evidence="6 7" key="1">
    <citation type="submission" date="2023-07" db="EMBL/GenBank/DDBJ databases">
        <title>Sorghum-associated microbial communities from plants grown in Nebraska, USA.</title>
        <authorList>
            <person name="Schachtman D."/>
        </authorList>
    </citation>
    <scope>NUCLEOTIDE SEQUENCE [LARGE SCALE GENOMIC DNA]</scope>
    <source>
        <strain evidence="6 7">DS1607</strain>
    </source>
</reference>
<evidence type="ECO:0000313" key="7">
    <source>
        <dbReference type="Proteomes" id="UP001226867"/>
    </source>
</evidence>
<name>A0ABT9S6S0_9BURK</name>
<dbReference type="PANTHER" id="PTHR30461">
    <property type="entry name" value="DNA-INVERTASE FROM LAMBDOID PROPHAGE"/>
    <property type="match status" value="1"/>
</dbReference>
<evidence type="ECO:0000256" key="2">
    <source>
        <dbReference type="ARBA" id="ARBA00023125"/>
    </source>
</evidence>
<dbReference type="EMBL" id="JAUSRO010000006">
    <property type="protein sequence ID" value="MDP9900054.1"/>
    <property type="molecule type" value="Genomic_DNA"/>
</dbReference>
<dbReference type="Proteomes" id="UP001226867">
    <property type="component" value="Unassembled WGS sequence"/>
</dbReference>
<comment type="caution">
    <text evidence="6">The sequence shown here is derived from an EMBL/GenBank/DDBJ whole genome shotgun (WGS) entry which is preliminary data.</text>
</comment>
<dbReference type="InterPro" id="IPR006119">
    <property type="entry name" value="Resolv_N"/>
</dbReference>
<sequence>MLSDPTPLSQNSSQMKIGYARVSTEEQHLDLQIAALERAGCNKIFTDQGVSGAVFSRPGLDRTLQRIQPGGMLVVWKLDRLGRSLQGLVQLVDALGQRDVQFVSLSEHIDTTSPGGKLFFHMMAALAEFERSLISERTRAGMAEARAQGRPLGRRAALSLQQQQAAHNAVEIDGLSINEVAKRYEIHPRTLRRYIGARVPAAPHVLSDPGPPPHQ</sequence>
<evidence type="ECO:0000259" key="5">
    <source>
        <dbReference type="PROSITE" id="PS51736"/>
    </source>
</evidence>
<gene>
    <name evidence="6" type="ORF">J2W36_002305</name>
</gene>
<accession>A0ABT9S6S0</accession>
<feature type="active site" description="O-(5'-phospho-DNA)-serine intermediate" evidence="4">
    <location>
        <position position="23"/>
    </location>
</feature>
<dbReference type="PROSITE" id="PS51736">
    <property type="entry name" value="RECOMBINASES_3"/>
    <property type="match status" value="1"/>
</dbReference>
<dbReference type="SUPFAM" id="SSF53041">
    <property type="entry name" value="Resolvase-like"/>
    <property type="match status" value="1"/>
</dbReference>
<dbReference type="Gene3D" id="3.40.50.1390">
    <property type="entry name" value="Resolvase, N-terminal catalytic domain"/>
    <property type="match status" value="1"/>
</dbReference>
<dbReference type="InterPro" id="IPR036162">
    <property type="entry name" value="Resolvase-like_N_sf"/>
</dbReference>